<dbReference type="Proteomes" id="UP001151760">
    <property type="component" value="Unassembled WGS sequence"/>
</dbReference>
<reference evidence="1" key="1">
    <citation type="journal article" date="2022" name="Int. J. Mol. Sci.">
        <title>Draft Genome of Tanacetum Coccineum: Genomic Comparison of Closely Related Tanacetum-Family Plants.</title>
        <authorList>
            <person name="Yamashiro T."/>
            <person name="Shiraishi A."/>
            <person name="Nakayama K."/>
            <person name="Satake H."/>
        </authorList>
    </citation>
    <scope>NUCLEOTIDE SEQUENCE</scope>
</reference>
<comment type="caution">
    <text evidence="1">The sequence shown here is derived from an EMBL/GenBank/DDBJ whole genome shotgun (WGS) entry which is preliminary data.</text>
</comment>
<sequence length="72" mass="7818">MGANNCCLMGLRKKRCGANWNEGVRAENVGLSKEGYGARWKLMKVVLGVVVAAAEVGQQGHHVASFETKKWS</sequence>
<evidence type="ECO:0000313" key="2">
    <source>
        <dbReference type="Proteomes" id="UP001151760"/>
    </source>
</evidence>
<proteinExistence type="predicted"/>
<reference evidence="1" key="2">
    <citation type="submission" date="2022-01" db="EMBL/GenBank/DDBJ databases">
        <authorList>
            <person name="Yamashiro T."/>
            <person name="Shiraishi A."/>
            <person name="Satake H."/>
            <person name="Nakayama K."/>
        </authorList>
    </citation>
    <scope>NUCLEOTIDE SEQUENCE</scope>
</reference>
<gene>
    <name evidence="1" type="ORF">Tco_1020054</name>
</gene>
<name>A0ABQ5FZ13_9ASTR</name>
<dbReference type="EMBL" id="BQNB010017911">
    <property type="protein sequence ID" value="GJT68574.1"/>
    <property type="molecule type" value="Genomic_DNA"/>
</dbReference>
<evidence type="ECO:0000313" key="1">
    <source>
        <dbReference type="EMBL" id="GJT68574.1"/>
    </source>
</evidence>
<keyword evidence="2" id="KW-1185">Reference proteome</keyword>
<protein>
    <submittedName>
        <fullName evidence="1">Uncharacterized protein</fullName>
    </submittedName>
</protein>
<organism evidence="1 2">
    <name type="scientific">Tanacetum coccineum</name>
    <dbReference type="NCBI Taxonomy" id="301880"/>
    <lineage>
        <taxon>Eukaryota</taxon>
        <taxon>Viridiplantae</taxon>
        <taxon>Streptophyta</taxon>
        <taxon>Embryophyta</taxon>
        <taxon>Tracheophyta</taxon>
        <taxon>Spermatophyta</taxon>
        <taxon>Magnoliopsida</taxon>
        <taxon>eudicotyledons</taxon>
        <taxon>Gunneridae</taxon>
        <taxon>Pentapetalae</taxon>
        <taxon>asterids</taxon>
        <taxon>campanulids</taxon>
        <taxon>Asterales</taxon>
        <taxon>Asteraceae</taxon>
        <taxon>Asteroideae</taxon>
        <taxon>Anthemideae</taxon>
        <taxon>Anthemidinae</taxon>
        <taxon>Tanacetum</taxon>
    </lineage>
</organism>
<accession>A0ABQ5FZ13</accession>